<feature type="coiled-coil region" evidence="4">
    <location>
        <begin position="335"/>
        <end position="407"/>
    </location>
</feature>
<evidence type="ECO:0000259" key="5">
    <source>
        <dbReference type="Pfam" id="PF13476"/>
    </source>
</evidence>
<dbReference type="RefSeq" id="WP_115792575.1">
    <property type="nucleotide sequence ID" value="NZ_QSLN01000006.1"/>
</dbReference>
<reference evidence="6 7" key="1">
    <citation type="submission" date="2018-08" db="EMBL/GenBank/DDBJ databases">
        <title>Form III RuBisCO-mediated autotrophy in Thermodesulfobium bacteria.</title>
        <authorList>
            <person name="Toshchakov S.V."/>
            <person name="Kublanov I.V."/>
            <person name="Frolov E."/>
            <person name="Bonch-Osmolovskaya E.A."/>
            <person name="Tourova T.P."/>
            <person name="Chernych N.A."/>
            <person name="Lebedinsky A.V."/>
        </authorList>
    </citation>
    <scope>NUCLEOTIDE SEQUENCE [LARGE SCALE GENOMIC DNA]</scope>
    <source>
        <strain evidence="6 7">SR</strain>
    </source>
</reference>
<proteinExistence type="inferred from homology"/>
<evidence type="ECO:0000256" key="2">
    <source>
        <dbReference type="ARBA" id="ARBA00011322"/>
    </source>
</evidence>
<dbReference type="PANTHER" id="PTHR32114:SF2">
    <property type="entry name" value="ABC TRANSPORTER ABCH.3"/>
    <property type="match status" value="1"/>
</dbReference>
<accession>A0A3D8P5N4</accession>
<comment type="caution">
    <text evidence="6">The sequence shown here is derived from an EMBL/GenBank/DDBJ whole genome shotgun (WGS) entry which is preliminary data.</text>
</comment>
<sequence>MPKVRRIILENFQSHRYTEIELSPTVTVLVGESDRGKSAVVRALRWLFYNRPQGEGLVRAGSHHCRVAVELEDGTVIEREREGRSNRYCIKRPGGETLRLESPGRSVPNEVEELTGIKPYSIGNQSLELNLAHQLDPPFLLRESPSVRAQVIGQIAGAELFQRAAKMALREQSQWQGRIKTLEESVAALRKEISPLQEELPRLEERLKRVRELVNGVLKAEEKRGELLCLKEKRERLRQEAAFLAEALARLPSGELLESRLSQLEELRKRYGELFRAAEARQRASAALAREEEILRGLSRLPFVEERGEELGKLGEKFVVLSRHRSEQQKRLDYLKKLELQVLSRLRRLAEAEEVLCRADAALGLYRELARCRRERENRAVELTREVQKVRQQEEVLSSEAEKYRQALTSLQRCPLCGTDLTPEHVEKIWRQELERMGIVLGKRL</sequence>
<dbReference type="Gene3D" id="3.40.50.300">
    <property type="entry name" value="P-loop containing nucleotide triphosphate hydrolases"/>
    <property type="match status" value="1"/>
</dbReference>
<organism evidence="6 7">
    <name type="scientific">Ammonifex thiophilus</name>
    <dbReference type="NCBI Taxonomy" id="444093"/>
    <lineage>
        <taxon>Bacteria</taxon>
        <taxon>Bacillati</taxon>
        <taxon>Bacillota</taxon>
        <taxon>Clostridia</taxon>
        <taxon>Thermoanaerobacterales</taxon>
        <taxon>Thermoanaerobacteraceae</taxon>
        <taxon>Ammonifex</taxon>
    </lineage>
</organism>
<dbReference type="PANTHER" id="PTHR32114">
    <property type="entry name" value="ABC TRANSPORTER ABCH.3"/>
    <property type="match status" value="1"/>
</dbReference>
<comment type="subunit">
    <text evidence="2">Heterodimer of SbcC and SbcD.</text>
</comment>
<evidence type="ECO:0000256" key="1">
    <source>
        <dbReference type="ARBA" id="ARBA00006930"/>
    </source>
</evidence>
<dbReference type="SUPFAM" id="SSF75712">
    <property type="entry name" value="Rad50 coiled-coil Zn hook"/>
    <property type="match status" value="1"/>
</dbReference>
<dbReference type="Proteomes" id="UP000256329">
    <property type="component" value="Unassembled WGS sequence"/>
</dbReference>
<dbReference type="OrthoDB" id="267455at2"/>
<dbReference type="AlphaFoldDB" id="A0A3D8P5N4"/>
<name>A0A3D8P5N4_9THEO</name>
<dbReference type="Pfam" id="PF13476">
    <property type="entry name" value="AAA_23"/>
    <property type="match status" value="1"/>
</dbReference>
<comment type="similarity">
    <text evidence="1">Belongs to the SMC family. SbcC subfamily.</text>
</comment>
<evidence type="ECO:0000313" key="7">
    <source>
        <dbReference type="Proteomes" id="UP000256329"/>
    </source>
</evidence>
<evidence type="ECO:0000256" key="4">
    <source>
        <dbReference type="SAM" id="Coils"/>
    </source>
</evidence>
<dbReference type="EMBL" id="QSLN01000006">
    <property type="protein sequence ID" value="RDV83246.1"/>
    <property type="molecule type" value="Genomic_DNA"/>
</dbReference>
<dbReference type="InterPro" id="IPR027417">
    <property type="entry name" value="P-loop_NTPase"/>
</dbReference>
<gene>
    <name evidence="6" type="ORF">DXX99_05910</name>
</gene>
<evidence type="ECO:0000313" key="6">
    <source>
        <dbReference type="EMBL" id="RDV83246.1"/>
    </source>
</evidence>
<feature type="domain" description="Rad50/SbcC-type AAA" evidence="5">
    <location>
        <begin position="6"/>
        <end position="239"/>
    </location>
</feature>
<keyword evidence="7" id="KW-1185">Reference proteome</keyword>
<feature type="coiled-coil region" evidence="4">
    <location>
        <begin position="172"/>
        <end position="281"/>
    </location>
</feature>
<protein>
    <recommendedName>
        <fullName evidence="3">Nuclease SbcCD subunit C</fullName>
    </recommendedName>
</protein>
<dbReference type="InterPro" id="IPR038729">
    <property type="entry name" value="Rad50/SbcC_AAA"/>
</dbReference>
<dbReference type="SUPFAM" id="SSF52540">
    <property type="entry name" value="P-loop containing nucleoside triphosphate hydrolases"/>
    <property type="match status" value="1"/>
</dbReference>
<dbReference type="GO" id="GO:0006302">
    <property type="term" value="P:double-strand break repair"/>
    <property type="evidence" value="ECO:0007669"/>
    <property type="project" value="InterPro"/>
</dbReference>
<dbReference type="GO" id="GO:0016887">
    <property type="term" value="F:ATP hydrolysis activity"/>
    <property type="evidence" value="ECO:0007669"/>
    <property type="project" value="InterPro"/>
</dbReference>
<evidence type="ECO:0000256" key="3">
    <source>
        <dbReference type="ARBA" id="ARBA00013368"/>
    </source>
</evidence>
<keyword evidence="4" id="KW-0175">Coiled coil</keyword>